<proteinExistence type="predicted"/>
<keyword evidence="1" id="KW-0732">Signal</keyword>
<reference evidence="2 3" key="1">
    <citation type="submission" date="2018-05" db="EMBL/GenBank/DDBJ databases">
        <title>Chitinophaga sp. K3CV102501T nov., isolated from isolated from a monsoon evergreen broad-leaved forest soil.</title>
        <authorList>
            <person name="Lv Y."/>
        </authorList>
    </citation>
    <scope>NUCLEOTIDE SEQUENCE [LARGE SCALE GENOMIC DNA]</scope>
    <source>
        <strain evidence="2 3">GDMCC 1.1325</strain>
    </source>
</reference>
<dbReference type="AlphaFoldDB" id="A0A365XQ26"/>
<comment type="caution">
    <text evidence="2">The sequence shown here is derived from an EMBL/GenBank/DDBJ whole genome shotgun (WGS) entry which is preliminary data.</text>
</comment>
<evidence type="ECO:0000256" key="1">
    <source>
        <dbReference type="SAM" id="SignalP"/>
    </source>
</evidence>
<feature type="signal peptide" evidence="1">
    <location>
        <begin position="1"/>
        <end position="18"/>
    </location>
</feature>
<sequence>MSVAAVLAILSGSSLSAAAPVQTASIKQTQSNNRGTLSISVFWTRWLPLPLTFIPSPSLIVNTTTGQTVRANADGHASIDVQVGDVLKIDEFRQLEHVVTALDVQAGFMLISLGELPS</sequence>
<gene>
    <name evidence="2" type="ORF">DF182_31820</name>
</gene>
<keyword evidence="3" id="KW-1185">Reference proteome</keyword>
<feature type="chain" id="PRO_5016760238" evidence="1">
    <location>
        <begin position="19"/>
        <end position="118"/>
    </location>
</feature>
<dbReference type="Proteomes" id="UP000253410">
    <property type="component" value="Unassembled WGS sequence"/>
</dbReference>
<organism evidence="2 3">
    <name type="scientific">Chitinophaga flava</name>
    <dbReference type="NCBI Taxonomy" id="2259036"/>
    <lineage>
        <taxon>Bacteria</taxon>
        <taxon>Pseudomonadati</taxon>
        <taxon>Bacteroidota</taxon>
        <taxon>Chitinophagia</taxon>
        <taxon>Chitinophagales</taxon>
        <taxon>Chitinophagaceae</taxon>
        <taxon>Chitinophaga</taxon>
    </lineage>
</organism>
<accession>A0A365XQ26</accession>
<protein>
    <submittedName>
        <fullName evidence="2">Uncharacterized protein</fullName>
    </submittedName>
</protein>
<evidence type="ECO:0000313" key="3">
    <source>
        <dbReference type="Proteomes" id="UP000253410"/>
    </source>
</evidence>
<evidence type="ECO:0000313" key="2">
    <source>
        <dbReference type="EMBL" id="RBL88111.1"/>
    </source>
</evidence>
<dbReference type="EMBL" id="QFFJ01000003">
    <property type="protein sequence ID" value="RBL88111.1"/>
    <property type="molecule type" value="Genomic_DNA"/>
</dbReference>
<name>A0A365XQ26_9BACT</name>